<keyword evidence="14" id="KW-1185">Reference proteome</keyword>
<evidence type="ECO:0000256" key="6">
    <source>
        <dbReference type="ARBA" id="ARBA00016919"/>
    </source>
</evidence>
<evidence type="ECO:0000256" key="1">
    <source>
        <dbReference type="ARBA" id="ARBA00000012"/>
    </source>
</evidence>
<evidence type="ECO:0000256" key="9">
    <source>
        <dbReference type="ARBA" id="ARBA00022842"/>
    </source>
</evidence>
<keyword evidence="7 13" id="KW-0808">Transferase</keyword>
<name>A0AA96GGJ0_9BACT</name>
<dbReference type="GO" id="GO:0005829">
    <property type="term" value="C:cytosol"/>
    <property type="evidence" value="ECO:0007669"/>
    <property type="project" value="TreeGrafter"/>
</dbReference>
<evidence type="ECO:0000256" key="2">
    <source>
        <dbReference type="ARBA" id="ARBA00001946"/>
    </source>
</evidence>
<evidence type="ECO:0000256" key="11">
    <source>
        <dbReference type="ARBA" id="ARBA00030193"/>
    </source>
</evidence>
<dbReference type="SUPFAM" id="SSF51717">
    <property type="entry name" value="Dihydropteroate synthetase-like"/>
    <property type="match status" value="1"/>
</dbReference>
<dbReference type="RefSeq" id="WP_312646479.1">
    <property type="nucleotide sequence ID" value="NZ_CP116967.1"/>
</dbReference>
<evidence type="ECO:0000313" key="14">
    <source>
        <dbReference type="Proteomes" id="UP001302719"/>
    </source>
</evidence>
<organism evidence="13 14">
    <name type="scientific">Candidatus Nitrospira allomarina</name>
    <dbReference type="NCBI Taxonomy" id="3020900"/>
    <lineage>
        <taxon>Bacteria</taxon>
        <taxon>Pseudomonadati</taxon>
        <taxon>Nitrospirota</taxon>
        <taxon>Nitrospiria</taxon>
        <taxon>Nitrospirales</taxon>
        <taxon>Nitrospiraceae</taxon>
        <taxon>Nitrospira</taxon>
    </lineage>
</organism>
<sequence>MGILNMTPDSFSEDGHFLNAEAALERAQQMIAEGADLIDIGGESTRPGALYVDKNEEINRIAPILTALRKLTNIPISIDTRKAAVARTALDLGADIINDVSALQDDPRMAQLIQETGAGLVLMHRQGHSINMQHAPQYKDVVVEIKDFLSERVSMARSMGIPADHIMIDPGIGFGKTLDHNLKILSNIGEFLPLGHPILIGVSRKAFIGTLTGKPVGKREFGNAVAVAAAVWQGVHIVRVHEVGAMHDAIKVAQALQNLCDK</sequence>
<dbReference type="AlphaFoldDB" id="A0AA96GGJ0"/>
<dbReference type="Pfam" id="PF00809">
    <property type="entry name" value="Pterin_bind"/>
    <property type="match status" value="1"/>
</dbReference>
<dbReference type="NCBIfam" id="TIGR01496">
    <property type="entry name" value="DHPS"/>
    <property type="match status" value="1"/>
</dbReference>
<dbReference type="GO" id="GO:0004156">
    <property type="term" value="F:dihydropteroate synthase activity"/>
    <property type="evidence" value="ECO:0007669"/>
    <property type="project" value="UniProtKB-EC"/>
</dbReference>
<dbReference type="EMBL" id="CP116967">
    <property type="protein sequence ID" value="WNM59675.1"/>
    <property type="molecule type" value="Genomic_DNA"/>
</dbReference>
<dbReference type="GO" id="GO:0046872">
    <property type="term" value="F:metal ion binding"/>
    <property type="evidence" value="ECO:0007669"/>
    <property type="project" value="UniProtKB-KW"/>
</dbReference>
<evidence type="ECO:0000256" key="10">
    <source>
        <dbReference type="ARBA" id="ARBA00022909"/>
    </source>
</evidence>
<proteinExistence type="inferred from homology"/>
<evidence type="ECO:0000313" key="13">
    <source>
        <dbReference type="EMBL" id="WNM59675.1"/>
    </source>
</evidence>
<dbReference type="KEGG" id="nall:PP769_07950"/>
<keyword evidence="10" id="KW-0289">Folate biosynthesis</keyword>
<dbReference type="InterPro" id="IPR000489">
    <property type="entry name" value="Pterin-binding_dom"/>
</dbReference>
<dbReference type="CDD" id="cd00739">
    <property type="entry name" value="DHPS"/>
    <property type="match status" value="1"/>
</dbReference>
<dbReference type="FunFam" id="3.20.20.20:FF:000006">
    <property type="entry name" value="Dihydropteroate synthase"/>
    <property type="match status" value="1"/>
</dbReference>
<keyword evidence="8" id="KW-0479">Metal-binding</keyword>
<evidence type="ECO:0000256" key="7">
    <source>
        <dbReference type="ARBA" id="ARBA00022679"/>
    </source>
</evidence>
<dbReference type="PANTHER" id="PTHR20941">
    <property type="entry name" value="FOLATE SYNTHESIS PROTEINS"/>
    <property type="match status" value="1"/>
</dbReference>
<dbReference type="PROSITE" id="PS50972">
    <property type="entry name" value="PTERIN_BINDING"/>
    <property type="match status" value="1"/>
</dbReference>
<dbReference type="PANTHER" id="PTHR20941:SF1">
    <property type="entry name" value="FOLIC ACID SYNTHESIS PROTEIN FOL1"/>
    <property type="match status" value="1"/>
</dbReference>
<dbReference type="InterPro" id="IPR006390">
    <property type="entry name" value="DHP_synth_dom"/>
</dbReference>
<evidence type="ECO:0000256" key="8">
    <source>
        <dbReference type="ARBA" id="ARBA00022723"/>
    </source>
</evidence>
<evidence type="ECO:0000256" key="3">
    <source>
        <dbReference type="ARBA" id="ARBA00004763"/>
    </source>
</evidence>
<dbReference type="Proteomes" id="UP001302719">
    <property type="component" value="Chromosome"/>
</dbReference>
<gene>
    <name evidence="13" type="primary">folP</name>
    <name evidence="13" type="ORF">PP769_07950</name>
</gene>
<dbReference type="GO" id="GO:0046654">
    <property type="term" value="P:tetrahydrofolate biosynthetic process"/>
    <property type="evidence" value="ECO:0007669"/>
    <property type="project" value="TreeGrafter"/>
</dbReference>
<keyword evidence="9" id="KW-0460">Magnesium</keyword>
<dbReference type="Gene3D" id="3.20.20.20">
    <property type="entry name" value="Dihydropteroate synthase-like"/>
    <property type="match status" value="1"/>
</dbReference>
<comment type="similarity">
    <text evidence="4">Belongs to the DHPS family.</text>
</comment>
<evidence type="ECO:0000256" key="4">
    <source>
        <dbReference type="ARBA" id="ARBA00009503"/>
    </source>
</evidence>
<evidence type="ECO:0000256" key="5">
    <source>
        <dbReference type="ARBA" id="ARBA00012458"/>
    </source>
</evidence>
<comment type="cofactor">
    <cofactor evidence="2">
        <name>Mg(2+)</name>
        <dbReference type="ChEBI" id="CHEBI:18420"/>
    </cofactor>
</comment>
<dbReference type="InterPro" id="IPR045031">
    <property type="entry name" value="DHP_synth-like"/>
</dbReference>
<protein>
    <recommendedName>
        <fullName evidence="6">Dihydropteroate synthase</fullName>
        <ecNumber evidence="5">2.5.1.15</ecNumber>
    </recommendedName>
    <alternativeName>
        <fullName evidence="11">Dihydropteroate pyrophosphorylase</fullName>
    </alternativeName>
</protein>
<dbReference type="GO" id="GO:0046656">
    <property type="term" value="P:folic acid biosynthetic process"/>
    <property type="evidence" value="ECO:0007669"/>
    <property type="project" value="UniProtKB-KW"/>
</dbReference>
<feature type="domain" description="Pterin-binding" evidence="12">
    <location>
        <begin position="1"/>
        <end position="251"/>
    </location>
</feature>
<accession>A0AA96GGJ0</accession>
<dbReference type="EC" id="2.5.1.15" evidence="5"/>
<comment type="catalytic activity">
    <reaction evidence="1">
        <text>(7,8-dihydropterin-6-yl)methyl diphosphate + 4-aminobenzoate = 7,8-dihydropteroate + diphosphate</text>
        <dbReference type="Rhea" id="RHEA:19949"/>
        <dbReference type="ChEBI" id="CHEBI:17836"/>
        <dbReference type="ChEBI" id="CHEBI:17839"/>
        <dbReference type="ChEBI" id="CHEBI:33019"/>
        <dbReference type="ChEBI" id="CHEBI:72950"/>
        <dbReference type="EC" id="2.5.1.15"/>
    </reaction>
</comment>
<comment type="pathway">
    <text evidence="3">Cofactor biosynthesis; tetrahydrofolate biosynthesis; 7,8-dihydrofolate from 2-amino-4-hydroxy-6-hydroxymethyl-7,8-dihydropteridine diphosphate and 4-aminobenzoate: step 1/2.</text>
</comment>
<dbReference type="PROSITE" id="PS00793">
    <property type="entry name" value="DHPS_2"/>
    <property type="match status" value="1"/>
</dbReference>
<evidence type="ECO:0000259" key="12">
    <source>
        <dbReference type="PROSITE" id="PS50972"/>
    </source>
</evidence>
<dbReference type="InterPro" id="IPR011005">
    <property type="entry name" value="Dihydropteroate_synth-like_sf"/>
</dbReference>
<reference evidence="13 14" key="1">
    <citation type="submission" date="2023-01" db="EMBL/GenBank/DDBJ databases">
        <title>Cultivation and genomic characterization of new, ubiquitous marine nitrite-oxidizing bacteria from the Nitrospirales.</title>
        <authorList>
            <person name="Mueller A.J."/>
            <person name="Daebeler A."/>
            <person name="Herbold C.W."/>
            <person name="Kirkegaard R.H."/>
            <person name="Daims H."/>
        </authorList>
    </citation>
    <scope>NUCLEOTIDE SEQUENCE [LARGE SCALE GENOMIC DNA]</scope>
    <source>
        <strain evidence="13 14">VA</strain>
    </source>
</reference>